<dbReference type="SMART" id="SM00484">
    <property type="entry name" value="XPGI"/>
    <property type="match status" value="1"/>
</dbReference>
<accession>A0A8H6VP77</accession>
<evidence type="ECO:0000313" key="4">
    <source>
        <dbReference type="Proteomes" id="UP000660729"/>
    </source>
</evidence>
<feature type="non-terminal residue" evidence="3">
    <location>
        <position position="1100"/>
    </location>
</feature>
<dbReference type="PANTHER" id="PTHR11081:SF62">
    <property type="entry name" value="XPG-I DOMAIN-CONTAINING PROTEIN"/>
    <property type="match status" value="1"/>
</dbReference>
<dbReference type="InterPro" id="IPR006084">
    <property type="entry name" value="XPG/Rad2"/>
</dbReference>
<name>A0A8H6VP77_9PEZI</name>
<dbReference type="OrthoDB" id="2959108at2759"/>
<dbReference type="GO" id="GO:0006281">
    <property type="term" value="P:DNA repair"/>
    <property type="evidence" value="ECO:0007669"/>
    <property type="project" value="UniProtKB-ARBA"/>
</dbReference>
<evidence type="ECO:0000259" key="2">
    <source>
        <dbReference type="SMART" id="SM00484"/>
    </source>
</evidence>
<dbReference type="PRINTS" id="PR00853">
    <property type="entry name" value="XPGRADSUPER"/>
</dbReference>
<dbReference type="CDD" id="cd09870">
    <property type="entry name" value="PIN_YEN1"/>
    <property type="match status" value="1"/>
</dbReference>
<proteinExistence type="predicted"/>
<feature type="non-terminal residue" evidence="3">
    <location>
        <position position="1"/>
    </location>
</feature>
<dbReference type="SUPFAM" id="SSF47807">
    <property type="entry name" value="5' to 3' exonuclease, C-terminal subdomain"/>
    <property type="match status" value="1"/>
</dbReference>
<gene>
    <name evidence="3" type="ORF">HII31_03326</name>
</gene>
<dbReference type="EMBL" id="JABCIY010000040">
    <property type="protein sequence ID" value="KAF7195434.1"/>
    <property type="molecule type" value="Genomic_DNA"/>
</dbReference>
<dbReference type="Proteomes" id="UP000660729">
    <property type="component" value="Unassembled WGS sequence"/>
</dbReference>
<organism evidence="3 4">
    <name type="scientific">Pseudocercospora fuligena</name>
    <dbReference type="NCBI Taxonomy" id="685502"/>
    <lineage>
        <taxon>Eukaryota</taxon>
        <taxon>Fungi</taxon>
        <taxon>Dikarya</taxon>
        <taxon>Ascomycota</taxon>
        <taxon>Pezizomycotina</taxon>
        <taxon>Dothideomycetes</taxon>
        <taxon>Dothideomycetidae</taxon>
        <taxon>Mycosphaerellales</taxon>
        <taxon>Mycosphaerellaceae</taxon>
        <taxon>Pseudocercospora</taxon>
    </lineage>
</organism>
<dbReference type="SUPFAM" id="SSF88723">
    <property type="entry name" value="PIN domain-like"/>
    <property type="match status" value="1"/>
</dbReference>
<reference evidence="3" key="1">
    <citation type="submission" date="2020-04" db="EMBL/GenBank/DDBJ databases">
        <title>Draft genome resource of the tomato pathogen Pseudocercospora fuligena.</title>
        <authorList>
            <person name="Zaccaron A."/>
        </authorList>
    </citation>
    <scope>NUCLEOTIDE SEQUENCE</scope>
    <source>
        <strain evidence="3">PF001</strain>
    </source>
</reference>
<dbReference type="Gene3D" id="3.40.50.1010">
    <property type="entry name" value="5'-nuclease"/>
    <property type="match status" value="2"/>
</dbReference>
<comment type="caution">
    <text evidence="3">The sequence shown here is derived from an EMBL/GenBank/DDBJ whole genome shotgun (WGS) entry which is preliminary data.</text>
</comment>
<feature type="region of interest" description="Disordered" evidence="1">
    <location>
        <begin position="428"/>
        <end position="668"/>
    </location>
</feature>
<evidence type="ECO:0000313" key="3">
    <source>
        <dbReference type="EMBL" id="KAF7195434.1"/>
    </source>
</evidence>
<feature type="compositionally biased region" description="Pro residues" evidence="1">
    <location>
        <begin position="492"/>
        <end position="502"/>
    </location>
</feature>
<protein>
    <submittedName>
        <fullName evidence="3">DNA repair protein RAD2</fullName>
    </submittedName>
</protein>
<dbReference type="InterPro" id="IPR036279">
    <property type="entry name" value="5-3_exonuclease_C_sf"/>
</dbReference>
<sequence length="1100" mass="119550">LWDVLGEGEVCDIADYAAAHFREHKRPLRIAVDEACWRFRNLSPEDVESIRKGEPAANPVEKTILQQILRAYKLNIQLLFVWDGLRKPGKDRQKKKGPGGGKVANETVRSLHKLFDVLGVPYHQAPGEAETECAKLQRLGVVDAVWSDDGDSFMFGCTTLIRKHGTDSGNCMRMVRIYRSSTILERFDMDSDSLVLFAVLSGGDYDLTGLRDCGPMTAKEVAKRRHSLASALKHYTEGDLPVWRTSLREVLKKCGKAISVPDQFPKWKTVQSYRNPAVSTEEKCWNLSKLHGRGGWDQRIDEQKLRRELRERYNFGTREYLKHIAPLFLARALREATPQQKQENLRYAIQLKRTPAKKNAQGEVQPPSSAANFWYAPQALVDINPSVQPPEEDWTKYVTKDKPTYDPMERIDCERFLLCFLQNGLPEGALDRPATAAKKRKNAEKDADDAVPSGSSQDPRADGPSPKRAKKAANSDEHHKPTRPNKKRAYMEPPPAVAPPPQFRRVELPEFRSPVRDQASDSRVIDLCESSNSEGDGETEEASGLFVTPIPTPQPSQQSTATGSAGRSPARAGPKFRPLKPRNSLKSPSQLQKQPQSSTSTVKPKARRTSKPQGDSREKLSDIVSSTSVRVRKPLPSEELDIVSKARKAPQRSAQKDLARPPALAPGETIPAATLRELRGAMFATAASNVAPSPVQNLQPKVFPNNTMYGLVGTHSILLLTGAVWASCNFLASAQSRQAPCCRDIIWSHHCARYASINMMSQHCQVTGVYLKWRTAAKRPLLVPHGNELQQRQPARYGASNKCYEINAYLRYRPINSRADEAFVYQFHLQPRIAIRVTGVRALDACAVPSFIISSPVSALFPLSTLLRHSTFQSVVTTQPFSNRYRISTRLSRYQRSLYQVSNTANMKSYAIILSGLAAMACAQDDSSSSVDAILASVSAQVASISAQVESAAAAATSNASLNPDQLASYNSAAYSAATAAMGKESSIIAAALTSVYAAQSSASEALASANSELSTATGAVASSLSGVRSSITQAIASQSNAAATLSQTASNAMSSASEAASSASESATGTSSAFAAPTSAPLIAAGAIGAIGLAVVGML</sequence>
<dbReference type="PANTHER" id="PTHR11081">
    <property type="entry name" value="FLAP ENDONUCLEASE FAMILY MEMBER"/>
    <property type="match status" value="1"/>
</dbReference>
<feature type="compositionally biased region" description="Low complexity" evidence="1">
    <location>
        <begin position="584"/>
        <end position="601"/>
    </location>
</feature>
<feature type="compositionally biased region" description="Low complexity" evidence="1">
    <location>
        <begin position="555"/>
        <end position="565"/>
    </location>
</feature>
<dbReference type="Pfam" id="PF00867">
    <property type="entry name" value="XPG_I"/>
    <property type="match status" value="1"/>
</dbReference>
<dbReference type="GO" id="GO:0017108">
    <property type="term" value="F:5'-flap endonuclease activity"/>
    <property type="evidence" value="ECO:0007669"/>
    <property type="project" value="TreeGrafter"/>
</dbReference>
<dbReference type="InterPro" id="IPR006086">
    <property type="entry name" value="XPG-I_dom"/>
</dbReference>
<dbReference type="InterPro" id="IPR029060">
    <property type="entry name" value="PIN-like_dom_sf"/>
</dbReference>
<keyword evidence="4" id="KW-1185">Reference proteome</keyword>
<evidence type="ECO:0000256" key="1">
    <source>
        <dbReference type="SAM" id="MobiDB-lite"/>
    </source>
</evidence>
<dbReference type="Gene3D" id="1.10.150.20">
    <property type="entry name" value="5' to 3' exonuclease, C-terminal subdomain"/>
    <property type="match status" value="1"/>
</dbReference>
<feature type="compositionally biased region" description="Basic and acidic residues" evidence="1">
    <location>
        <begin position="504"/>
        <end position="526"/>
    </location>
</feature>
<feature type="domain" description="XPG-I" evidence="2">
    <location>
        <begin position="116"/>
        <end position="189"/>
    </location>
</feature>
<dbReference type="AlphaFoldDB" id="A0A8H6VP77"/>